<reference evidence="1 2" key="2">
    <citation type="journal article" date="2017" name="Front. Plant Sci.">
        <title>Gene Classification and Mining of Molecular Markers Useful in Red Clover (Trifolium pratense) Breeding.</title>
        <authorList>
            <person name="Istvanek J."/>
            <person name="Dluhosova J."/>
            <person name="Dluhos P."/>
            <person name="Patkova L."/>
            <person name="Nedelnik J."/>
            <person name="Repkova J."/>
        </authorList>
    </citation>
    <scope>NUCLEOTIDE SEQUENCE [LARGE SCALE GENOMIC DNA]</scope>
    <source>
        <strain evidence="2">cv. Tatra</strain>
        <tissue evidence="1">Young leaves</tissue>
    </source>
</reference>
<evidence type="ECO:0000313" key="1">
    <source>
        <dbReference type="EMBL" id="PNX85591.1"/>
    </source>
</evidence>
<keyword evidence="1" id="KW-0808">Transferase</keyword>
<dbReference type="Proteomes" id="UP000236291">
    <property type="component" value="Unassembled WGS sequence"/>
</dbReference>
<dbReference type="EMBL" id="ASHM01049136">
    <property type="protein sequence ID" value="PNX85591.1"/>
    <property type="molecule type" value="Genomic_DNA"/>
</dbReference>
<organism evidence="1 2">
    <name type="scientific">Trifolium pratense</name>
    <name type="common">Red clover</name>
    <dbReference type="NCBI Taxonomy" id="57577"/>
    <lineage>
        <taxon>Eukaryota</taxon>
        <taxon>Viridiplantae</taxon>
        <taxon>Streptophyta</taxon>
        <taxon>Embryophyta</taxon>
        <taxon>Tracheophyta</taxon>
        <taxon>Spermatophyta</taxon>
        <taxon>Magnoliopsida</taxon>
        <taxon>eudicotyledons</taxon>
        <taxon>Gunneridae</taxon>
        <taxon>Pentapetalae</taxon>
        <taxon>rosids</taxon>
        <taxon>fabids</taxon>
        <taxon>Fabales</taxon>
        <taxon>Fabaceae</taxon>
        <taxon>Papilionoideae</taxon>
        <taxon>50 kb inversion clade</taxon>
        <taxon>NPAAA clade</taxon>
        <taxon>Hologalegina</taxon>
        <taxon>IRL clade</taxon>
        <taxon>Trifolieae</taxon>
        <taxon>Trifolium</taxon>
    </lineage>
</organism>
<proteinExistence type="predicted"/>
<feature type="non-terminal residue" evidence="1">
    <location>
        <position position="125"/>
    </location>
</feature>
<sequence>MSMLFPSSKLPQESGGLGVRSLRKFNQTLLGKWCWRMLVDREGLWIRVLAARYDVEGGRLREGGQRGSVWWREIARIRERDGESGVDEVPLCERFGRLFQLAETKSRTVAEMFALGWGEGGEAWE</sequence>
<gene>
    <name evidence="1" type="ORF">L195_g041661</name>
</gene>
<name>A0A2K3M477_TRIPR</name>
<protein>
    <submittedName>
        <fullName evidence="1">Receptor-like kinase</fullName>
    </submittedName>
</protein>
<dbReference type="AlphaFoldDB" id="A0A2K3M477"/>
<accession>A0A2K3M477</accession>
<keyword evidence="1" id="KW-0418">Kinase</keyword>
<dbReference type="PANTHER" id="PTHR36617:SF5">
    <property type="entry name" value="OS05G0421675 PROTEIN"/>
    <property type="match status" value="1"/>
</dbReference>
<dbReference type="PANTHER" id="PTHR36617">
    <property type="entry name" value="PROTEIN, PUTATIVE-RELATED"/>
    <property type="match status" value="1"/>
</dbReference>
<evidence type="ECO:0000313" key="2">
    <source>
        <dbReference type="Proteomes" id="UP000236291"/>
    </source>
</evidence>
<keyword evidence="1" id="KW-0675">Receptor</keyword>
<dbReference type="GO" id="GO:0016301">
    <property type="term" value="F:kinase activity"/>
    <property type="evidence" value="ECO:0007669"/>
    <property type="project" value="UniProtKB-KW"/>
</dbReference>
<reference evidence="1 2" key="1">
    <citation type="journal article" date="2014" name="Am. J. Bot.">
        <title>Genome assembly and annotation for red clover (Trifolium pratense; Fabaceae).</title>
        <authorList>
            <person name="Istvanek J."/>
            <person name="Jaros M."/>
            <person name="Krenek A."/>
            <person name="Repkova J."/>
        </authorList>
    </citation>
    <scope>NUCLEOTIDE SEQUENCE [LARGE SCALE GENOMIC DNA]</scope>
    <source>
        <strain evidence="2">cv. Tatra</strain>
        <tissue evidence="1">Young leaves</tissue>
    </source>
</reference>
<comment type="caution">
    <text evidence="1">The sequence shown here is derived from an EMBL/GenBank/DDBJ whole genome shotgun (WGS) entry which is preliminary data.</text>
</comment>